<proteinExistence type="predicted"/>
<organism evidence="2 3">
    <name type="scientific">Nonomuraea corallina</name>
    <dbReference type="NCBI Taxonomy" id="2989783"/>
    <lineage>
        <taxon>Bacteria</taxon>
        <taxon>Bacillati</taxon>
        <taxon>Actinomycetota</taxon>
        <taxon>Actinomycetes</taxon>
        <taxon>Streptosporangiales</taxon>
        <taxon>Streptosporangiaceae</taxon>
        <taxon>Nonomuraea</taxon>
    </lineage>
</organism>
<keyword evidence="1" id="KW-0472">Membrane</keyword>
<evidence type="ECO:0000313" key="3">
    <source>
        <dbReference type="Proteomes" id="UP001144036"/>
    </source>
</evidence>
<feature type="transmembrane region" description="Helical" evidence="1">
    <location>
        <begin position="36"/>
        <end position="56"/>
    </location>
</feature>
<keyword evidence="1" id="KW-1133">Transmembrane helix</keyword>
<accession>A0ABT4SD50</accession>
<keyword evidence="3" id="KW-1185">Reference proteome</keyword>
<sequence length="265" mass="28706">MDDLRQLRDLYGEPRPGPGAQARVWRRVWGGRRRRLAWPVALAVAATAFLLFGMVLTRSTTHDVPAPDGRSVLLAAATTASVTGQDGAYWHIRKLHDDTRTTELWATRDGRAWKSERARQGVDAPVRAVTDGSPFSIAGRDVTFEQIQNLPADPAALRTWMASMAPADLLADALAGLLWSKPSPPAVRAAAYRALADLPEVRYLGGRTDTEGRDGEAFSFALADGGRRTLIIDPGTSQVLAAVDDDGRSEVVLDVGWTDRAPGRT</sequence>
<dbReference type="Proteomes" id="UP001144036">
    <property type="component" value="Unassembled WGS sequence"/>
</dbReference>
<evidence type="ECO:0000313" key="2">
    <source>
        <dbReference type="EMBL" id="MDA0635137.1"/>
    </source>
</evidence>
<protein>
    <recommendedName>
        <fullName evidence="4">CU044_5270 family protein</fullName>
    </recommendedName>
</protein>
<name>A0ABT4SD50_9ACTN</name>
<reference evidence="2" key="1">
    <citation type="submission" date="2022-11" db="EMBL/GenBank/DDBJ databases">
        <title>Nonomuraea corallina sp. nov., a new species of the genus Nonomuraea isolated from sea side sediment in Thai sea.</title>
        <authorList>
            <person name="Ngamcharungchit C."/>
            <person name="Matsumoto A."/>
            <person name="Suriyachadkun C."/>
            <person name="Panbangred W."/>
            <person name="Inahashi Y."/>
            <person name="Intra B."/>
        </authorList>
    </citation>
    <scope>NUCLEOTIDE SEQUENCE</scope>
    <source>
        <strain evidence="2">MCN248</strain>
    </source>
</reference>
<dbReference type="RefSeq" id="WP_270155974.1">
    <property type="nucleotide sequence ID" value="NZ_JAPNNL010000060.1"/>
</dbReference>
<evidence type="ECO:0008006" key="4">
    <source>
        <dbReference type="Google" id="ProtNLM"/>
    </source>
</evidence>
<gene>
    <name evidence="2" type="ORF">OUY22_17095</name>
</gene>
<comment type="caution">
    <text evidence="2">The sequence shown here is derived from an EMBL/GenBank/DDBJ whole genome shotgun (WGS) entry which is preliminary data.</text>
</comment>
<evidence type="ECO:0000256" key="1">
    <source>
        <dbReference type="SAM" id="Phobius"/>
    </source>
</evidence>
<keyword evidence="1" id="KW-0812">Transmembrane</keyword>
<dbReference type="EMBL" id="JAPNNL010000060">
    <property type="protein sequence ID" value="MDA0635137.1"/>
    <property type="molecule type" value="Genomic_DNA"/>
</dbReference>